<proteinExistence type="predicted"/>
<keyword evidence="2" id="KW-1185">Reference proteome</keyword>
<protein>
    <submittedName>
        <fullName evidence="1">Uncharacterized protein</fullName>
    </submittedName>
</protein>
<evidence type="ECO:0000313" key="1">
    <source>
        <dbReference type="EMBL" id="OMO61388.1"/>
    </source>
</evidence>
<accession>A0A1R3GTD5</accession>
<comment type="caution">
    <text evidence="1">The sequence shown here is derived from an EMBL/GenBank/DDBJ whole genome shotgun (WGS) entry which is preliminary data.</text>
</comment>
<reference evidence="1 2" key="1">
    <citation type="submission" date="2013-09" db="EMBL/GenBank/DDBJ databases">
        <title>Corchorus capsularis genome sequencing.</title>
        <authorList>
            <person name="Alam M."/>
            <person name="Haque M.S."/>
            <person name="Islam M.S."/>
            <person name="Emdad E.M."/>
            <person name="Islam M.M."/>
            <person name="Ahmed B."/>
            <person name="Halim A."/>
            <person name="Hossen Q.M.M."/>
            <person name="Hossain M.Z."/>
            <person name="Ahmed R."/>
            <person name="Khan M.M."/>
            <person name="Islam R."/>
            <person name="Rashid M.M."/>
            <person name="Khan S.A."/>
            <person name="Rahman M.S."/>
            <person name="Alam M."/>
        </authorList>
    </citation>
    <scope>NUCLEOTIDE SEQUENCE [LARGE SCALE GENOMIC DNA]</scope>
    <source>
        <strain evidence="2">cv. CVL-1</strain>
        <tissue evidence="1">Whole seedling</tissue>
    </source>
</reference>
<dbReference type="EMBL" id="AWWV01013474">
    <property type="protein sequence ID" value="OMO61388.1"/>
    <property type="molecule type" value="Genomic_DNA"/>
</dbReference>
<dbReference type="AlphaFoldDB" id="A0A1R3GTD5"/>
<sequence length="85" mass="9343">MSTSSAINSIEKDITARVWGASAQNESIAHDRPPRALALRVRGRTGEEYGSGPAFFKMVRWEDGARSSRWGSWSAMRFIDGKVAG</sequence>
<evidence type="ECO:0000313" key="2">
    <source>
        <dbReference type="Proteomes" id="UP000188268"/>
    </source>
</evidence>
<gene>
    <name evidence="1" type="ORF">CCACVL1_23560</name>
</gene>
<name>A0A1R3GTD5_COCAP</name>
<dbReference type="Proteomes" id="UP000188268">
    <property type="component" value="Unassembled WGS sequence"/>
</dbReference>
<organism evidence="1 2">
    <name type="scientific">Corchorus capsularis</name>
    <name type="common">Jute</name>
    <dbReference type="NCBI Taxonomy" id="210143"/>
    <lineage>
        <taxon>Eukaryota</taxon>
        <taxon>Viridiplantae</taxon>
        <taxon>Streptophyta</taxon>
        <taxon>Embryophyta</taxon>
        <taxon>Tracheophyta</taxon>
        <taxon>Spermatophyta</taxon>
        <taxon>Magnoliopsida</taxon>
        <taxon>eudicotyledons</taxon>
        <taxon>Gunneridae</taxon>
        <taxon>Pentapetalae</taxon>
        <taxon>rosids</taxon>
        <taxon>malvids</taxon>
        <taxon>Malvales</taxon>
        <taxon>Malvaceae</taxon>
        <taxon>Grewioideae</taxon>
        <taxon>Apeibeae</taxon>
        <taxon>Corchorus</taxon>
    </lineage>
</organism>
<dbReference type="Gramene" id="OMO61388">
    <property type="protein sequence ID" value="OMO61388"/>
    <property type="gene ID" value="CCACVL1_23560"/>
</dbReference>